<feature type="transmembrane region" description="Helical" evidence="5">
    <location>
        <begin position="88"/>
        <end position="104"/>
    </location>
</feature>
<comment type="caution">
    <text evidence="7">The sequence shown here is derived from an EMBL/GenBank/DDBJ whole genome shotgun (WGS) entry which is preliminary data.</text>
</comment>
<comment type="similarity">
    <text evidence="2">Belongs to the methyl-accepting chemotaxis (MCP) protein family.</text>
</comment>
<evidence type="ECO:0000256" key="3">
    <source>
        <dbReference type="PROSITE-ProRule" id="PRU00284"/>
    </source>
</evidence>
<keyword evidence="5" id="KW-0472">Membrane</keyword>
<dbReference type="PRINTS" id="PR00260">
    <property type="entry name" value="CHEMTRNSDUCR"/>
</dbReference>
<keyword evidence="5" id="KW-0812">Transmembrane</keyword>
<feature type="domain" description="Methyl-accepting transducer" evidence="6">
    <location>
        <begin position="207"/>
        <end position="464"/>
    </location>
</feature>
<dbReference type="Gene3D" id="1.10.287.950">
    <property type="entry name" value="Methyl-accepting chemotaxis protein"/>
    <property type="match status" value="1"/>
</dbReference>
<keyword evidence="8" id="KW-1185">Reference proteome</keyword>
<evidence type="ECO:0000313" key="7">
    <source>
        <dbReference type="EMBL" id="MCQ4922436.1"/>
    </source>
</evidence>
<dbReference type="CDD" id="cd11386">
    <property type="entry name" value="MCP_signal"/>
    <property type="match status" value="1"/>
</dbReference>
<keyword evidence="5" id="KW-1133">Transmembrane helix</keyword>
<dbReference type="InterPro" id="IPR004089">
    <property type="entry name" value="MCPsignal_dom"/>
</dbReference>
<dbReference type="PROSITE" id="PS50111">
    <property type="entry name" value="CHEMOTAXIS_TRANSDUC_2"/>
    <property type="match status" value="1"/>
</dbReference>
<dbReference type="EMBL" id="JANGAC010000003">
    <property type="protein sequence ID" value="MCQ4922436.1"/>
    <property type="molecule type" value="Genomic_DNA"/>
</dbReference>
<feature type="transmembrane region" description="Helical" evidence="5">
    <location>
        <begin position="13"/>
        <end position="32"/>
    </location>
</feature>
<evidence type="ECO:0000256" key="1">
    <source>
        <dbReference type="ARBA" id="ARBA00023224"/>
    </source>
</evidence>
<dbReference type="PANTHER" id="PTHR32089">
    <property type="entry name" value="METHYL-ACCEPTING CHEMOTAXIS PROTEIN MCPB"/>
    <property type="match status" value="1"/>
</dbReference>
<reference evidence="7 8" key="1">
    <citation type="submission" date="2022-06" db="EMBL/GenBank/DDBJ databases">
        <title>Isolation of gut microbiota from human fecal samples.</title>
        <authorList>
            <person name="Pamer E.G."/>
            <person name="Barat B."/>
            <person name="Waligurski E."/>
            <person name="Medina S."/>
            <person name="Paddock L."/>
            <person name="Mostad J."/>
        </authorList>
    </citation>
    <scope>NUCLEOTIDE SEQUENCE [LARGE SCALE GENOMIC DNA]</scope>
    <source>
        <strain evidence="7 8">DFI.7.95</strain>
    </source>
</reference>
<feature type="coiled-coil region" evidence="4">
    <location>
        <begin position="411"/>
        <end position="438"/>
    </location>
</feature>
<accession>A0ABT1S7I7</accession>
<evidence type="ECO:0000259" key="6">
    <source>
        <dbReference type="PROSITE" id="PS50111"/>
    </source>
</evidence>
<feature type="transmembrane region" description="Helical" evidence="5">
    <location>
        <begin position="38"/>
        <end position="58"/>
    </location>
</feature>
<feature type="transmembrane region" description="Helical" evidence="5">
    <location>
        <begin position="111"/>
        <end position="128"/>
    </location>
</feature>
<dbReference type="SUPFAM" id="SSF58104">
    <property type="entry name" value="Methyl-accepting chemotaxis protein (MCP) signaling domain"/>
    <property type="match status" value="1"/>
</dbReference>
<name>A0ABT1S7I7_9FIRM</name>
<dbReference type="PANTHER" id="PTHR32089:SF112">
    <property type="entry name" value="LYSOZYME-LIKE PROTEIN-RELATED"/>
    <property type="match status" value="1"/>
</dbReference>
<sequence length="489" mass="54648">MEKENLIYTRNKLIIKLMWISLLLGLIVDILNKVPINTIIILALSGLLCGGIATILTYKHIFETKIKYIILIELTIIGYLIISSNPHIGNYLMLYYILAIITLYHDFKPIIMSGVINLFLTNYFFVAYRETMFIGLDKKHLISMNLFLVLITFVLAFQSKIGVNMRKKLEDNNKKSEEDRLKIANMFEKIQYTAKVLKDFSKGLTESVNAIGEISGEITNIFSEIAASIEFQAKSVGDINNSTIESNKEVESVQDASTSMNDITESTAKVSDEGNIELESLRREIDNVSENIGQTLTIIDNLNKESQQIGVILNTISEIAEQTNLLALNAAIEAARAGESGKGFAVVAEEIRKLAENSRKSTDEIASILNGIQDKSKQTKEKFNSVSLSFISSKSAAEKVDEVFKQINDNNINVLNQAKNMDEKIRTLKENYEIIANEVTSISSVTEENSASVEEVTASVTEQNGRINDIVENFRKLEKLSEELDGLVN</sequence>
<evidence type="ECO:0000256" key="5">
    <source>
        <dbReference type="SAM" id="Phobius"/>
    </source>
</evidence>
<proteinExistence type="inferred from homology"/>
<evidence type="ECO:0000256" key="4">
    <source>
        <dbReference type="SAM" id="Coils"/>
    </source>
</evidence>
<dbReference type="InterPro" id="IPR004090">
    <property type="entry name" value="Chemotax_Me-accpt_rcpt"/>
</dbReference>
<dbReference type="Pfam" id="PF00015">
    <property type="entry name" value="MCPsignal"/>
    <property type="match status" value="1"/>
</dbReference>
<evidence type="ECO:0000313" key="8">
    <source>
        <dbReference type="Proteomes" id="UP001524478"/>
    </source>
</evidence>
<keyword evidence="1 3" id="KW-0807">Transducer</keyword>
<protein>
    <submittedName>
        <fullName evidence="7">Methyl-accepting chemotaxis protein</fullName>
    </submittedName>
</protein>
<dbReference type="SMART" id="SM00283">
    <property type="entry name" value="MA"/>
    <property type="match status" value="1"/>
</dbReference>
<dbReference type="RefSeq" id="WP_256310686.1">
    <property type="nucleotide sequence ID" value="NZ_JANGAC010000003.1"/>
</dbReference>
<keyword evidence="4" id="KW-0175">Coiled coil</keyword>
<feature type="transmembrane region" description="Helical" evidence="5">
    <location>
        <begin position="140"/>
        <end position="157"/>
    </location>
</feature>
<dbReference type="Proteomes" id="UP001524478">
    <property type="component" value="Unassembled WGS sequence"/>
</dbReference>
<organism evidence="7 8">
    <name type="scientific">Tissierella carlieri</name>
    <dbReference type="NCBI Taxonomy" id="689904"/>
    <lineage>
        <taxon>Bacteria</taxon>
        <taxon>Bacillati</taxon>
        <taxon>Bacillota</taxon>
        <taxon>Tissierellia</taxon>
        <taxon>Tissierellales</taxon>
        <taxon>Tissierellaceae</taxon>
        <taxon>Tissierella</taxon>
    </lineage>
</organism>
<evidence type="ECO:0000256" key="2">
    <source>
        <dbReference type="ARBA" id="ARBA00029447"/>
    </source>
</evidence>
<gene>
    <name evidence="7" type="ORF">NE686_05015</name>
</gene>